<evidence type="ECO:0000256" key="1">
    <source>
        <dbReference type="ARBA" id="ARBA00004771"/>
    </source>
</evidence>
<accession>A0A502DJZ8</accession>
<dbReference type="PANTHER" id="PTHR31650:SF1">
    <property type="entry name" value="WAX ESTER SYNTHASE_DIACYLGLYCEROL ACYLTRANSFERASE 4-RELATED"/>
    <property type="match status" value="1"/>
</dbReference>
<evidence type="ECO:0000256" key="4">
    <source>
        <dbReference type="ARBA" id="ARBA00013244"/>
    </source>
</evidence>
<dbReference type="GO" id="GO:0005886">
    <property type="term" value="C:plasma membrane"/>
    <property type="evidence" value="ECO:0007669"/>
    <property type="project" value="TreeGrafter"/>
</dbReference>
<dbReference type="EC" id="2.3.1.20" evidence="4"/>
<name>A0A502DJZ8_9MYCO</name>
<keyword evidence="9" id="KW-0012">Acyltransferase</keyword>
<dbReference type="GO" id="GO:0001666">
    <property type="term" value="P:response to hypoxia"/>
    <property type="evidence" value="ECO:0007669"/>
    <property type="project" value="TreeGrafter"/>
</dbReference>
<evidence type="ECO:0000256" key="9">
    <source>
        <dbReference type="ARBA" id="ARBA00023315"/>
    </source>
</evidence>
<reference evidence="13 14" key="1">
    <citation type="journal article" date="2019" name="Environ. Microbiol.">
        <title>Species interactions and distinct microbial communities in high Arctic permafrost affected cryosols are associated with the CH4 and CO2 gas fluxes.</title>
        <authorList>
            <person name="Altshuler I."/>
            <person name="Hamel J."/>
            <person name="Turney S."/>
            <person name="Magnuson E."/>
            <person name="Levesque R."/>
            <person name="Greer C."/>
            <person name="Whyte L.G."/>
        </authorList>
    </citation>
    <scope>NUCLEOTIDE SEQUENCE [LARGE SCALE GENOMIC DNA]</scope>
    <source>
        <strain evidence="13 14">S5.20</strain>
    </source>
</reference>
<dbReference type="AlphaFoldDB" id="A0A502DJZ8"/>
<dbReference type="GO" id="GO:0006071">
    <property type="term" value="P:glycerol metabolic process"/>
    <property type="evidence" value="ECO:0007669"/>
    <property type="project" value="UniProtKB-KW"/>
</dbReference>
<dbReference type="UniPathway" id="UPA00282"/>
<dbReference type="RefSeq" id="WP_140700111.1">
    <property type="nucleotide sequence ID" value="NZ_RCZG01000027.1"/>
</dbReference>
<dbReference type="Pfam" id="PF06974">
    <property type="entry name" value="WS_DGAT_C"/>
    <property type="match status" value="1"/>
</dbReference>
<dbReference type="OrthoDB" id="9810950at2"/>
<keyword evidence="8" id="KW-0443">Lipid metabolism</keyword>
<sequence>MDREDDPDRHSERLEPDDARILSLESAVIMGHTLKLNVLDPAATVLDVDSLRNSVAARLAREPRATQRVDTSAPDPRWVEAADFDIADHVRRRPCGHGDSRAELWRSVSALMAEHLDRAKPLWTFDVIGPLADGTEAIAARVHHAMADGIAAVAFLDSVLWDAHAAPPSATRRVPAAEPSRLGEARRLPGALLRELCHPGAASPLDRPITGSRELAFAVAPLAEVKAIGASRPTRATVNDVLLAIVGGGLHHWLIRADRAGRAHGSVRAQIPVSLHQRDAVGSSGQLGNHDSFMNVDLHHDEADPLVRLDRIRADTAQRKRLDDADELYDLFHALGRVKHVGSAARRLAGSSREFAVSISNVPGPSVPVSVAGRRVAQLFSSSEPALHHALRISAISNANDIGIGLCTDPTALPEIAALAKCIEASYSALRDAARA</sequence>
<comment type="caution">
    <text evidence="13">The sequence shown here is derived from an EMBL/GenBank/DDBJ whole genome shotgun (WGS) entry which is preliminary data.</text>
</comment>
<comment type="pathway">
    <text evidence="1">Glycerolipid metabolism; triacylglycerol biosynthesis.</text>
</comment>
<evidence type="ECO:0000256" key="6">
    <source>
        <dbReference type="ARBA" id="ARBA00022679"/>
    </source>
</evidence>
<evidence type="ECO:0000259" key="11">
    <source>
        <dbReference type="Pfam" id="PF03007"/>
    </source>
</evidence>
<evidence type="ECO:0000256" key="10">
    <source>
        <dbReference type="ARBA" id="ARBA00048109"/>
    </source>
</evidence>
<dbReference type="SUPFAM" id="SSF52777">
    <property type="entry name" value="CoA-dependent acyltransferases"/>
    <property type="match status" value="1"/>
</dbReference>
<feature type="domain" description="O-acyltransferase WSD1-like N-terminal" evidence="11">
    <location>
        <begin position="14"/>
        <end position="179"/>
    </location>
</feature>
<comment type="similarity">
    <text evidence="3">Belongs to the long-chain O-acyltransferase family.</text>
</comment>
<dbReference type="GO" id="GO:0019432">
    <property type="term" value="P:triglyceride biosynthetic process"/>
    <property type="evidence" value="ECO:0007669"/>
    <property type="project" value="UniProtKB-UniPathway"/>
</dbReference>
<evidence type="ECO:0000313" key="14">
    <source>
        <dbReference type="Proteomes" id="UP000320095"/>
    </source>
</evidence>
<evidence type="ECO:0000256" key="8">
    <source>
        <dbReference type="ARBA" id="ARBA00023098"/>
    </source>
</evidence>
<dbReference type="InterPro" id="IPR045034">
    <property type="entry name" value="O-acyltransferase_WSD1-like"/>
</dbReference>
<dbReference type="PANTHER" id="PTHR31650">
    <property type="entry name" value="O-ACYLTRANSFERASE (WSD1-LIKE) FAMILY PROTEIN"/>
    <property type="match status" value="1"/>
</dbReference>
<comment type="pathway">
    <text evidence="2">Lipid metabolism.</text>
</comment>
<feature type="domain" description="O-acyltransferase WSD1 C-terminal" evidence="12">
    <location>
        <begin position="288"/>
        <end position="430"/>
    </location>
</feature>
<dbReference type="Pfam" id="PF03007">
    <property type="entry name" value="WS_DGAT_cat"/>
    <property type="match status" value="1"/>
</dbReference>
<dbReference type="InterPro" id="IPR009721">
    <property type="entry name" value="O-acyltransferase_WSD1_C"/>
</dbReference>
<dbReference type="GO" id="GO:0004144">
    <property type="term" value="F:diacylglycerol O-acyltransferase activity"/>
    <property type="evidence" value="ECO:0007669"/>
    <property type="project" value="UniProtKB-EC"/>
</dbReference>
<evidence type="ECO:0000313" key="13">
    <source>
        <dbReference type="EMBL" id="TPG25543.1"/>
    </source>
</evidence>
<gene>
    <name evidence="13" type="ORF">EAH80_30530</name>
</gene>
<evidence type="ECO:0000256" key="5">
    <source>
        <dbReference type="ARBA" id="ARBA00022516"/>
    </source>
</evidence>
<evidence type="ECO:0000256" key="7">
    <source>
        <dbReference type="ARBA" id="ARBA00022798"/>
    </source>
</evidence>
<comment type="catalytic activity">
    <reaction evidence="10">
        <text>an acyl-CoA + a 1,2-diacyl-sn-glycerol = a triacyl-sn-glycerol + CoA</text>
        <dbReference type="Rhea" id="RHEA:10868"/>
        <dbReference type="ChEBI" id="CHEBI:17815"/>
        <dbReference type="ChEBI" id="CHEBI:57287"/>
        <dbReference type="ChEBI" id="CHEBI:58342"/>
        <dbReference type="ChEBI" id="CHEBI:64615"/>
        <dbReference type="EC" id="2.3.1.20"/>
    </reaction>
</comment>
<dbReference type="GO" id="GO:0051701">
    <property type="term" value="P:biological process involved in interaction with host"/>
    <property type="evidence" value="ECO:0007669"/>
    <property type="project" value="TreeGrafter"/>
</dbReference>
<evidence type="ECO:0000256" key="2">
    <source>
        <dbReference type="ARBA" id="ARBA00005189"/>
    </source>
</evidence>
<dbReference type="EMBL" id="RCZG01000027">
    <property type="protein sequence ID" value="TPG25543.1"/>
    <property type="molecule type" value="Genomic_DNA"/>
</dbReference>
<dbReference type="InterPro" id="IPR004255">
    <property type="entry name" value="O-acyltransferase_WSD1_N"/>
</dbReference>
<organism evidence="13 14">
    <name type="scientific">Mycolicibacterium hodleri</name>
    <dbReference type="NCBI Taxonomy" id="49897"/>
    <lineage>
        <taxon>Bacteria</taxon>
        <taxon>Bacillati</taxon>
        <taxon>Actinomycetota</taxon>
        <taxon>Actinomycetes</taxon>
        <taxon>Mycobacteriales</taxon>
        <taxon>Mycobacteriaceae</taxon>
        <taxon>Mycolicibacterium</taxon>
    </lineage>
</organism>
<protein>
    <recommendedName>
        <fullName evidence="4">diacylglycerol O-acyltransferase</fullName>
        <ecNumber evidence="4">2.3.1.20</ecNumber>
    </recommendedName>
</protein>
<keyword evidence="14" id="KW-1185">Reference proteome</keyword>
<dbReference type="Proteomes" id="UP000320095">
    <property type="component" value="Unassembled WGS sequence"/>
</dbReference>
<keyword evidence="6" id="KW-0808">Transferase</keyword>
<keyword evidence="7" id="KW-0319">Glycerol metabolism</keyword>
<dbReference type="GO" id="GO:0071731">
    <property type="term" value="P:response to nitric oxide"/>
    <property type="evidence" value="ECO:0007669"/>
    <property type="project" value="TreeGrafter"/>
</dbReference>
<evidence type="ECO:0000259" key="12">
    <source>
        <dbReference type="Pfam" id="PF06974"/>
    </source>
</evidence>
<proteinExistence type="inferred from homology"/>
<keyword evidence="5" id="KW-0444">Lipid biosynthesis</keyword>
<evidence type="ECO:0000256" key="3">
    <source>
        <dbReference type="ARBA" id="ARBA00009587"/>
    </source>
</evidence>